<keyword evidence="9" id="KW-1185">Reference proteome</keyword>
<dbReference type="GO" id="GO:0005737">
    <property type="term" value="C:cytoplasm"/>
    <property type="evidence" value="ECO:0007669"/>
    <property type="project" value="UniProtKB-SubCell"/>
</dbReference>
<evidence type="ECO:0000256" key="4">
    <source>
        <dbReference type="ARBA" id="ARBA00022448"/>
    </source>
</evidence>
<dbReference type="GO" id="GO:0006611">
    <property type="term" value="P:protein export from nucleus"/>
    <property type="evidence" value="ECO:0007669"/>
    <property type="project" value="InterPro"/>
</dbReference>
<dbReference type="GO" id="GO:0005634">
    <property type="term" value="C:nucleus"/>
    <property type="evidence" value="ECO:0007669"/>
    <property type="project" value="UniProtKB-SubCell"/>
</dbReference>
<keyword evidence="6" id="KW-0653">Protein transport</keyword>
<evidence type="ECO:0000256" key="3">
    <source>
        <dbReference type="ARBA" id="ARBA00009466"/>
    </source>
</evidence>
<organism evidence="8 9">
    <name type="scientific">Cherax quadricarinatus</name>
    <name type="common">Australian red claw crayfish</name>
    <dbReference type="NCBI Taxonomy" id="27406"/>
    <lineage>
        <taxon>Eukaryota</taxon>
        <taxon>Metazoa</taxon>
        <taxon>Ecdysozoa</taxon>
        <taxon>Arthropoda</taxon>
        <taxon>Crustacea</taxon>
        <taxon>Multicrustacea</taxon>
        <taxon>Malacostraca</taxon>
        <taxon>Eumalacostraca</taxon>
        <taxon>Eucarida</taxon>
        <taxon>Decapoda</taxon>
        <taxon>Pleocyemata</taxon>
        <taxon>Astacidea</taxon>
        <taxon>Parastacoidea</taxon>
        <taxon>Parastacidae</taxon>
        <taxon>Cherax</taxon>
    </lineage>
</organism>
<dbReference type="InterPro" id="IPR016024">
    <property type="entry name" value="ARM-type_fold"/>
</dbReference>
<proteinExistence type="inferred from homology"/>
<evidence type="ECO:0008006" key="10">
    <source>
        <dbReference type="Google" id="ProtNLM"/>
    </source>
</evidence>
<evidence type="ECO:0000256" key="7">
    <source>
        <dbReference type="ARBA" id="ARBA00023242"/>
    </source>
</evidence>
<feature type="non-terminal residue" evidence="8">
    <location>
        <position position="1"/>
    </location>
</feature>
<dbReference type="InterPro" id="IPR011989">
    <property type="entry name" value="ARM-like"/>
</dbReference>
<dbReference type="Proteomes" id="UP001445076">
    <property type="component" value="Unassembled WGS sequence"/>
</dbReference>
<dbReference type="InterPro" id="IPR040016">
    <property type="entry name" value="XPO6"/>
</dbReference>
<dbReference type="PANTHER" id="PTHR21452:SF4">
    <property type="entry name" value="EXPORTIN-6"/>
    <property type="match status" value="1"/>
</dbReference>
<evidence type="ECO:0000256" key="6">
    <source>
        <dbReference type="ARBA" id="ARBA00022927"/>
    </source>
</evidence>
<dbReference type="AlphaFoldDB" id="A0AAW0VZW7"/>
<evidence type="ECO:0000256" key="2">
    <source>
        <dbReference type="ARBA" id="ARBA00004496"/>
    </source>
</evidence>
<dbReference type="EMBL" id="JARKIK010000097">
    <property type="protein sequence ID" value="KAK8722047.1"/>
    <property type="molecule type" value="Genomic_DNA"/>
</dbReference>
<comment type="subcellular location">
    <subcellularLocation>
        <location evidence="2">Cytoplasm</location>
    </subcellularLocation>
    <subcellularLocation>
        <location evidence="1">Nucleus</location>
    </subcellularLocation>
</comment>
<comment type="caution">
    <text evidence="8">The sequence shown here is derived from an EMBL/GenBank/DDBJ whole genome shotgun (WGS) entry which is preliminary data.</text>
</comment>
<keyword evidence="7" id="KW-0539">Nucleus</keyword>
<protein>
    <recommendedName>
        <fullName evidence="10">Exportin 6</fullName>
    </recommendedName>
</protein>
<evidence type="ECO:0000256" key="5">
    <source>
        <dbReference type="ARBA" id="ARBA00022490"/>
    </source>
</evidence>
<comment type="similarity">
    <text evidence="3">Belongs to the exportin family.</text>
</comment>
<reference evidence="8 9" key="1">
    <citation type="journal article" date="2024" name="BMC Genomics">
        <title>Genome assembly of redclaw crayfish (Cherax quadricarinatus) provides insights into its immune adaptation and hypoxia tolerance.</title>
        <authorList>
            <person name="Liu Z."/>
            <person name="Zheng J."/>
            <person name="Li H."/>
            <person name="Fang K."/>
            <person name="Wang S."/>
            <person name="He J."/>
            <person name="Zhou D."/>
            <person name="Weng S."/>
            <person name="Chi M."/>
            <person name="Gu Z."/>
            <person name="He J."/>
            <person name="Li F."/>
            <person name="Wang M."/>
        </authorList>
    </citation>
    <scope>NUCLEOTIDE SEQUENCE [LARGE SCALE GENOMIC DNA]</scope>
    <source>
        <strain evidence="8">ZL_2023a</strain>
    </source>
</reference>
<sequence length="849" mass="97706">KLHNGSLEKSFMVGESLGVLAMGAINEIMSKNCVPHDFEEFLLQMFRNTFQLLQRLVRDEPNTTSRLQLLDPSYLDKFTEFLRLFVSVHLRRFENNSQFPVLEFLALLFRYTFHQHCVEAYFNCLDVWSIFLDHLLSKVQGPQDQTGVGRYEDALISLARGILHKIQLRHNQAELEELDHEICEEISENNMHHYGELGTSEEISEWHSFFTRNLELLAKIADLLPDQIFTLVYEPWNEATKLYLSLQSNMIEQNGRRRLNISAEHECPRLHCLLRDLSSLLQAIGRLSTLFLGEELPKRSATAIQVIEKLVQMANYSTGLKLFEVETAVDVLHSDFVEVHAQVLSTLRAWVHWLSQLYGQQFVQVFPGGTQTHQHQDTCHTINKQMLVAATNVLNVEAPPLIINCGVQLLLSLSVMMRSPVALEMNQVQSLYVQAPSLSSDIKVRGLILRALVNFLLLPWPSFVVDHRLETRKHHLTSFINSFTCEVRKIDVQALVDDKTLQETMAPKLCDTLSVIRYQVEELNNTDKASRELYYHCVQDIIHQAILLFPIYVQHSSVCEEILSLMVVVMQVLRVQLGPGRVEATIQTFLDVFTTRHHLQLAISADNPAAVRVVDKFLKLLELIVSEPGQSFRQFIPNTITLCMEHIYPVVSERVSPEVKGPLFELLRCLLEHNWKYFFKPSVHISLGAGNWDSIENEAQFIQIMQAFGQSFMQPDITIFKHNLEALESLNSKYKLYHKGVFRNSMLGQFITVLLQVLVHRSQDLLQEEITITVYNMASVDFTTFFAAFVPHFLQNMDGLDNDQRTTLKQNFKTDTDLPTFTQNVQRFINDLRYYRTCNTSLPPGTVKL</sequence>
<keyword evidence="4" id="KW-0813">Transport</keyword>
<dbReference type="SUPFAM" id="SSF48371">
    <property type="entry name" value="ARM repeat"/>
    <property type="match status" value="1"/>
</dbReference>
<gene>
    <name evidence="8" type="ORF">OTU49_012451</name>
</gene>
<name>A0AAW0VZW7_CHEQU</name>
<keyword evidence="5" id="KW-0963">Cytoplasm</keyword>
<evidence type="ECO:0000313" key="9">
    <source>
        <dbReference type="Proteomes" id="UP001445076"/>
    </source>
</evidence>
<evidence type="ECO:0000313" key="8">
    <source>
        <dbReference type="EMBL" id="KAK8722047.1"/>
    </source>
</evidence>
<accession>A0AAW0VZW7</accession>
<dbReference type="GO" id="GO:0005049">
    <property type="term" value="F:nuclear export signal receptor activity"/>
    <property type="evidence" value="ECO:0007669"/>
    <property type="project" value="InterPro"/>
</dbReference>
<dbReference type="Gene3D" id="1.25.10.10">
    <property type="entry name" value="Leucine-rich Repeat Variant"/>
    <property type="match status" value="1"/>
</dbReference>
<dbReference type="PANTHER" id="PTHR21452">
    <property type="entry name" value="EXPORTIN-6"/>
    <property type="match status" value="1"/>
</dbReference>
<evidence type="ECO:0000256" key="1">
    <source>
        <dbReference type="ARBA" id="ARBA00004123"/>
    </source>
</evidence>